<accession>D1C9Y1</accession>
<proteinExistence type="predicted"/>
<dbReference type="FunCoup" id="D1C9Y1">
    <property type="interactions" value="351"/>
</dbReference>
<evidence type="ECO:0000256" key="1">
    <source>
        <dbReference type="ARBA" id="ARBA00001964"/>
    </source>
</evidence>
<dbReference type="RefSeq" id="WP_012873659.1">
    <property type="nucleotide sequence ID" value="NC_013524.1"/>
</dbReference>
<dbReference type="AlphaFoldDB" id="D1C9Y1"/>
<dbReference type="PANTHER" id="PTHR11516:SF60">
    <property type="entry name" value="PYRUVATE DEHYDROGENASE E1 COMPONENT SUBUNIT ALPHA"/>
    <property type="match status" value="1"/>
</dbReference>
<evidence type="ECO:0000313" key="5">
    <source>
        <dbReference type="EMBL" id="ACZ40624.1"/>
    </source>
</evidence>
<keyword evidence="6" id="KW-1185">Reference proteome</keyword>
<reference evidence="5 6" key="2">
    <citation type="journal article" date="2010" name="Stand. Genomic Sci.">
        <title>Complete genome sequence of Desulfohalobium retbaense type strain (HR(100)).</title>
        <authorList>
            <person name="Spring S."/>
            <person name="Nolan M."/>
            <person name="Lapidus A."/>
            <person name="Glavina Del Rio T."/>
            <person name="Copeland A."/>
            <person name="Tice H."/>
            <person name="Cheng J.F."/>
            <person name="Lucas S."/>
            <person name="Land M."/>
            <person name="Chen F."/>
            <person name="Bruce D."/>
            <person name="Goodwin L."/>
            <person name="Pitluck S."/>
            <person name="Ivanova N."/>
            <person name="Mavromatis K."/>
            <person name="Mikhailova N."/>
            <person name="Pati A."/>
            <person name="Chen A."/>
            <person name="Palaniappan K."/>
            <person name="Hauser L."/>
            <person name="Chang Y.J."/>
            <person name="Jeffries C.D."/>
            <person name="Munk C."/>
            <person name="Kiss H."/>
            <person name="Chain P."/>
            <person name="Han C."/>
            <person name="Brettin T."/>
            <person name="Detter J.C."/>
            <person name="Schuler E."/>
            <person name="Goker M."/>
            <person name="Rohde M."/>
            <person name="Bristow J."/>
            <person name="Eisen J.A."/>
            <person name="Markowitz V."/>
            <person name="Hugenholtz P."/>
            <person name="Kyrpides N.C."/>
            <person name="Klenk H.P."/>
        </authorList>
    </citation>
    <scope>NUCLEOTIDE SEQUENCE [LARGE SCALE GENOMIC DNA]</scope>
    <source>
        <strain evidence="6">ATCC 49802 / DSM 20745 / S 6022</strain>
    </source>
</reference>
<organism evidence="5 6">
    <name type="scientific">Sphaerobacter thermophilus (strain ATCC 49802 / DSM 20745 / KCCM 41009 / NCIMB 13125 / S 6022)</name>
    <dbReference type="NCBI Taxonomy" id="479434"/>
    <lineage>
        <taxon>Bacteria</taxon>
        <taxon>Pseudomonadati</taxon>
        <taxon>Thermomicrobiota</taxon>
        <taxon>Thermomicrobia</taxon>
        <taxon>Sphaerobacterales</taxon>
        <taxon>Sphaerobacterineae</taxon>
        <taxon>Sphaerobacteraceae</taxon>
        <taxon>Sphaerobacter</taxon>
    </lineage>
</organism>
<dbReference type="Proteomes" id="UP000002027">
    <property type="component" value="Chromosome 2"/>
</dbReference>
<evidence type="ECO:0000256" key="2">
    <source>
        <dbReference type="ARBA" id="ARBA00023002"/>
    </source>
</evidence>
<dbReference type="eggNOG" id="COG1071">
    <property type="taxonomic scope" value="Bacteria"/>
</dbReference>
<dbReference type="InParanoid" id="D1C9Y1"/>
<dbReference type="GO" id="GO:0004739">
    <property type="term" value="F:pyruvate dehydrogenase (acetyl-transferring) activity"/>
    <property type="evidence" value="ECO:0007669"/>
    <property type="project" value="TreeGrafter"/>
</dbReference>
<keyword evidence="2" id="KW-0560">Oxidoreductase</keyword>
<keyword evidence="3" id="KW-0786">Thiamine pyrophosphate</keyword>
<dbReference type="CDD" id="cd02000">
    <property type="entry name" value="TPP_E1_PDC_ADC_BCADC"/>
    <property type="match status" value="1"/>
</dbReference>
<dbReference type="OrthoDB" id="9766715at2"/>
<dbReference type="Pfam" id="PF00676">
    <property type="entry name" value="E1_dh"/>
    <property type="match status" value="1"/>
</dbReference>
<name>D1C9Y1_SPHTD</name>
<dbReference type="EMBL" id="CP001824">
    <property type="protein sequence ID" value="ACZ40624.1"/>
    <property type="molecule type" value="Genomic_DNA"/>
</dbReference>
<protein>
    <submittedName>
        <fullName evidence="5">Dehydrogenase E1 component</fullName>
    </submittedName>
</protein>
<dbReference type="InterPro" id="IPR001017">
    <property type="entry name" value="DH_E1"/>
</dbReference>
<reference evidence="6" key="1">
    <citation type="submission" date="2009-11" db="EMBL/GenBank/DDBJ databases">
        <title>The complete chromosome 2 of Sphaerobacter thermophilus DSM 20745.</title>
        <authorList>
            <person name="Lucas S."/>
            <person name="Copeland A."/>
            <person name="Lapidus A."/>
            <person name="Glavina del Rio T."/>
            <person name="Dalin E."/>
            <person name="Tice H."/>
            <person name="Bruce D."/>
            <person name="Goodwin L."/>
            <person name="Pitluck S."/>
            <person name="Kyrpides N."/>
            <person name="Mavromatis K."/>
            <person name="Ivanova N."/>
            <person name="Mikhailova N."/>
            <person name="LaButti K.M."/>
            <person name="Clum A."/>
            <person name="Sun H.I."/>
            <person name="Brettin T."/>
            <person name="Detter J.C."/>
            <person name="Han C."/>
            <person name="Larimer F."/>
            <person name="Land M."/>
            <person name="Hauser L."/>
            <person name="Markowitz V."/>
            <person name="Cheng J.F."/>
            <person name="Hugenholtz P."/>
            <person name="Woyke T."/>
            <person name="Wu D."/>
            <person name="Steenblock K."/>
            <person name="Schneider S."/>
            <person name="Pukall R."/>
            <person name="Goeker M."/>
            <person name="Klenk H.P."/>
            <person name="Eisen J.A."/>
        </authorList>
    </citation>
    <scope>NUCLEOTIDE SEQUENCE [LARGE SCALE GENOMIC DNA]</scope>
    <source>
        <strain evidence="6">ATCC 49802 / DSM 20745 / S 6022</strain>
    </source>
</reference>
<dbReference type="InterPro" id="IPR029061">
    <property type="entry name" value="THDP-binding"/>
</dbReference>
<dbReference type="GO" id="GO:0006086">
    <property type="term" value="P:pyruvate decarboxylation to acetyl-CoA"/>
    <property type="evidence" value="ECO:0007669"/>
    <property type="project" value="TreeGrafter"/>
</dbReference>
<feature type="domain" description="Dehydrogenase E1 component" evidence="4">
    <location>
        <begin position="26"/>
        <end position="322"/>
    </location>
</feature>
<dbReference type="SUPFAM" id="SSF52518">
    <property type="entry name" value="Thiamin diphosphate-binding fold (THDP-binding)"/>
    <property type="match status" value="1"/>
</dbReference>
<dbReference type="PANTHER" id="PTHR11516">
    <property type="entry name" value="PYRUVATE DEHYDROGENASE E1 COMPONENT, ALPHA SUBUNIT BACTERIAL AND ORGANELLAR"/>
    <property type="match status" value="1"/>
</dbReference>
<dbReference type="HOGENOM" id="CLU_029393_5_0_0"/>
<dbReference type="InterPro" id="IPR050642">
    <property type="entry name" value="PDH_E1_Alpha_Subunit"/>
</dbReference>
<dbReference type="STRING" id="479434.Sthe_3224"/>
<comment type="cofactor">
    <cofactor evidence="1">
        <name>thiamine diphosphate</name>
        <dbReference type="ChEBI" id="CHEBI:58937"/>
    </cofactor>
</comment>
<gene>
    <name evidence="5" type="ordered locus">Sthe_3224</name>
</gene>
<evidence type="ECO:0000256" key="3">
    <source>
        <dbReference type="ARBA" id="ARBA00023052"/>
    </source>
</evidence>
<dbReference type="KEGG" id="sti:Sthe_3224"/>
<evidence type="ECO:0000259" key="4">
    <source>
        <dbReference type="Pfam" id="PF00676"/>
    </source>
</evidence>
<dbReference type="Gene3D" id="3.40.50.970">
    <property type="match status" value="1"/>
</dbReference>
<sequence>MTTSAPPPTIIGELGKQELLHAYRVMRTIREFEERLHIEFATGEIPGFVHLYAGEEAIAAGICANLRPDDWVGSTHRGHGHAIAKGCDVKAMMKEIYGKRDGLCKGKGGSMHIADFDQGMLGANGIVGGAPPLICGVGLMARIRGTDQVGVAFVGDGGSNQGTFLESLNLAAVWNLPVLFVVENNGYAESTSSRYHQKGIDVAKRADGFGLPGVIVDGHDFFAVYEAAREAVRRARSGGGPTLLECKVNRYYGHFEGDQQTYRAPNEVENIRQTRDCLMRFAQRVTSAGVIDQAELDEIDRDVRALIDDAVREAKAAPDPDVSELVTDVYVAY</sequence>
<evidence type="ECO:0000313" key="6">
    <source>
        <dbReference type="Proteomes" id="UP000002027"/>
    </source>
</evidence>